<dbReference type="PROSITE" id="PS51117">
    <property type="entry name" value="LAMININ_NTER"/>
    <property type="match status" value="1"/>
</dbReference>
<protein>
    <recommendedName>
        <fullName evidence="3">Laminin N-terminal domain-containing protein</fullName>
    </recommendedName>
</protein>
<dbReference type="EMBL" id="MUJZ01013485">
    <property type="protein sequence ID" value="OTF81461.1"/>
    <property type="molecule type" value="Genomic_DNA"/>
</dbReference>
<evidence type="ECO:0000259" key="3">
    <source>
        <dbReference type="PROSITE" id="PS51117"/>
    </source>
</evidence>
<gene>
    <name evidence="4" type="ORF">BLA29_014858</name>
</gene>
<dbReference type="GO" id="GO:0009887">
    <property type="term" value="P:animal organ morphogenesis"/>
    <property type="evidence" value="ECO:0007669"/>
    <property type="project" value="TreeGrafter"/>
</dbReference>
<keyword evidence="5" id="KW-1185">Reference proteome</keyword>
<reference evidence="4 5" key="1">
    <citation type="submission" date="2017-03" db="EMBL/GenBank/DDBJ databases">
        <title>Genome Survey of Euroglyphus maynei.</title>
        <authorList>
            <person name="Arlian L.G."/>
            <person name="Morgan M.S."/>
            <person name="Rider S.D."/>
        </authorList>
    </citation>
    <scope>NUCLEOTIDE SEQUENCE [LARGE SCALE GENOMIC DNA]</scope>
    <source>
        <strain evidence="4">Arlian Lab</strain>
        <tissue evidence="4">Whole body</tissue>
    </source>
</reference>
<name>A0A1Y3BKF1_EURMA</name>
<proteinExistence type="predicted"/>
<evidence type="ECO:0000313" key="5">
    <source>
        <dbReference type="Proteomes" id="UP000194236"/>
    </source>
</evidence>
<dbReference type="PANTHER" id="PTHR10574:SF406">
    <property type="entry name" value="LAMININ SUBUNIT ALPHA 5"/>
    <property type="match status" value="1"/>
</dbReference>
<dbReference type="GO" id="GO:0005201">
    <property type="term" value="F:extracellular matrix structural constituent"/>
    <property type="evidence" value="ECO:0007669"/>
    <property type="project" value="TreeGrafter"/>
</dbReference>
<dbReference type="GO" id="GO:0007411">
    <property type="term" value="P:axon guidance"/>
    <property type="evidence" value="ECO:0007669"/>
    <property type="project" value="TreeGrafter"/>
</dbReference>
<dbReference type="SMART" id="SM00136">
    <property type="entry name" value="LamNT"/>
    <property type="match status" value="1"/>
</dbReference>
<dbReference type="Pfam" id="PF00055">
    <property type="entry name" value="Laminin_N"/>
    <property type="match status" value="1"/>
</dbReference>
<dbReference type="PANTHER" id="PTHR10574">
    <property type="entry name" value="NETRIN/LAMININ-RELATED"/>
    <property type="match status" value="1"/>
</dbReference>
<dbReference type="InterPro" id="IPR050440">
    <property type="entry name" value="Laminin/Netrin_ECM"/>
</dbReference>
<sequence>ITASATCGENVPEPELYCKIVGSNRLEESENFNLIEGQACDYCDPNDPRRAHPPQFAIDGTERWWQSPPLSRGAHYSKVNLTLNLGQVI</sequence>
<evidence type="ECO:0000256" key="2">
    <source>
        <dbReference type="ARBA" id="ARBA00023292"/>
    </source>
</evidence>
<dbReference type="Gene3D" id="2.60.120.260">
    <property type="entry name" value="Galactose-binding domain-like"/>
    <property type="match status" value="1"/>
</dbReference>
<comment type="caution">
    <text evidence="4">The sequence shown here is derived from an EMBL/GenBank/DDBJ whole genome shotgun (WGS) entry which is preliminary data.</text>
</comment>
<feature type="domain" description="Laminin N-terminal" evidence="3">
    <location>
        <begin position="1"/>
        <end position="89"/>
    </location>
</feature>
<dbReference type="GO" id="GO:0005604">
    <property type="term" value="C:basement membrane"/>
    <property type="evidence" value="ECO:0007669"/>
    <property type="project" value="TreeGrafter"/>
</dbReference>
<dbReference type="OrthoDB" id="10011303at2759"/>
<feature type="non-terminal residue" evidence="4">
    <location>
        <position position="1"/>
    </location>
</feature>
<dbReference type="AlphaFoldDB" id="A0A1Y3BKF1"/>
<evidence type="ECO:0000256" key="1">
    <source>
        <dbReference type="ARBA" id="ARBA00023157"/>
    </source>
</evidence>
<dbReference type="GO" id="GO:0009888">
    <property type="term" value="P:tissue development"/>
    <property type="evidence" value="ECO:0007669"/>
    <property type="project" value="TreeGrafter"/>
</dbReference>
<evidence type="ECO:0000313" key="4">
    <source>
        <dbReference type="EMBL" id="OTF81461.1"/>
    </source>
</evidence>
<organism evidence="4 5">
    <name type="scientific">Euroglyphus maynei</name>
    <name type="common">Mayne's house dust mite</name>
    <dbReference type="NCBI Taxonomy" id="6958"/>
    <lineage>
        <taxon>Eukaryota</taxon>
        <taxon>Metazoa</taxon>
        <taxon>Ecdysozoa</taxon>
        <taxon>Arthropoda</taxon>
        <taxon>Chelicerata</taxon>
        <taxon>Arachnida</taxon>
        <taxon>Acari</taxon>
        <taxon>Acariformes</taxon>
        <taxon>Sarcoptiformes</taxon>
        <taxon>Astigmata</taxon>
        <taxon>Psoroptidia</taxon>
        <taxon>Analgoidea</taxon>
        <taxon>Pyroglyphidae</taxon>
        <taxon>Pyroglyphinae</taxon>
        <taxon>Euroglyphus</taxon>
    </lineage>
</organism>
<keyword evidence="1" id="KW-1015">Disulfide bond</keyword>
<dbReference type="InterPro" id="IPR008211">
    <property type="entry name" value="Laminin_N"/>
</dbReference>
<dbReference type="Proteomes" id="UP000194236">
    <property type="component" value="Unassembled WGS sequence"/>
</dbReference>
<keyword evidence="2" id="KW-0424">Laminin EGF-like domain</keyword>
<accession>A0A1Y3BKF1</accession>